<keyword evidence="3" id="KW-1185">Reference proteome</keyword>
<dbReference type="EMBL" id="JACSPP010000037">
    <property type="protein sequence ID" value="MBD8041048.1"/>
    <property type="molecule type" value="Genomic_DNA"/>
</dbReference>
<dbReference type="RefSeq" id="WP_022040481.1">
    <property type="nucleotide sequence ID" value="NZ_JACSPP010000037.1"/>
</dbReference>
<feature type="signal peptide" evidence="1">
    <location>
        <begin position="1"/>
        <end position="23"/>
    </location>
</feature>
<dbReference type="Pfam" id="PF17170">
    <property type="entry name" value="DUF5128"/>
    <property type="match status" value="1"/>
</dbReference>
<protein>
    <submittedName>
        <fullName evidence="2">6-bladed beta-propeller</fullName>
    </submittedName>
</protein>
<dbReference type="Proteomes" id="UP000620874">
    <property type="component" value="Unassembled WGS sequence"/>
</dbReference>
<name>A0ABR8YA62_9BACT</name>
<feature type="chain" id="PRO_5045992429" evidence="1">
    <location>
        <begin position="24"/>
        <end position="394"/>
    </location>
</feature>
<keyword evidence="1" id="KW-0732">Signal</keyword>
<comment type="caution">
    <text evidence="2">The sequence shown here is derived from an EMBL/GenBank/DDBJ whole genome shotgun (WGS) entry which is preliminary data.</text>
</comment>
<evidence type="ECO:0000313" key="2">
    <source>
        <dbReference type="EMBL" id="MBD8041048.1"/>
    </source>
</evidence>
<evidence type="ECO:0000256" key="1">
    <source>
        <dbReference type="SAM" id="SignalP"/>
    </source>
</evidence>
<reference evidence="2 3" key="1">
    <citation type="submission" date="2020-08" db="EMBL/GenBank/DDBJ databases">
        <title>A Genomic Blueprint of the Chicken Gut Microbiome.</title>
        <authorList>
            <person name="Gilroy R."/>
            <person name="Ravi A."/>
            <person name="Getino M."/>
            <person name="Pursley I."/>
            <person name="Horton D.L."/>
            <person name="Alikhan N.-F."/>
            <person name="Baker D."/>
            <person name="Gharbi K."/>
            <person name="Hall N."/>
            <person name="Watson M."/>
            <person name="Adriaenssens E.M."/>
            <person name="Foster-Nyarko E."/>
            <person name="Jarju S."/>
            <person name="Secka A."/>
            <person name="Antonio M."/>
            <person name="Oren A."/>
            <person name="Chaudhuri R."/>
            <person name="La Ragione R.M."/>
            <person name="Hildebrand F."/>
            <person name="Pallen M.J."/>
        </authorList>
    </citation>
    <scope>NUCLEOTIDE SEQUENCE [LARGE SCALE GENOMIC DNA]</scope>
    <source>
        <strain evidence="2 3">Sa1CVN1</strain>
    </source>
</reference>
<proteinExistence type="predicted"/>
<organism evidence="2 3">
    <name type="scientific">Phocaeicola intestinalis</name>
    <dbReference type="NCBI Taxonomy" id="2762212"/>
    <lineage>
        <taxon>Bacteria</taxon>
        <taxon>Pseudomonadati</taxon>
        <taxon>Bacteroidota</taxon>
        <taxon>Bacteroidia</taxon>
        <taxon>Bacteroidales</taxon>
        <taxon>Bacteroidaceae</taxon>
        <taxon>Phocaeicola</taxon>
    </lineage>
</organism>
<sequence>MKIVNLFLITVFSVMFFSCVEKASDDRDVTDIDYLDNEDLPMNAFVDAIEVVPLETDSTCLIDQFHKIAFYDEIGVYLIIDKKQTVYLFSADGRYISNSKACRGNGPNEYTILTDAVYNPYTKHIEILNPFGIIYAYDLSFQFQGKKDLKNGNIHTFSRFYPLDDISYILLPTMLGEKDAVICFCDYSRQEIASTEVYIDDFVCTLTMNYNPFVQMNDRLYFLPLCLDYTIYNIGENRQLNKYITYSFGGKDVRKEEMEERFGDVSDKKTSEKSLKKTVQNMEKINDYLLRSDYPVPVIKMMDDSYLYFYIMRNGGRETVIYDRMSGRIILHSNKQNPSLNFCLHLNGKQLYSIMHPYEIDRYIDKHLLDADNLDKINSIKEDDNPIIIKYRLK</sequence>
<evidence type="ECO:0000313" key="3">
    <source>
        <dbReference type="Proteomes" id="UP000620874"/>
    </source>
</evidence>
<accession>A0ABR8YA62</accession>
<gene>
    <name evidence="2" type="ORF">H9625_11505</name>
</gene>
<dbReference type="PROSITE" id="PS51257">
    <property type="entry name" value="PROKAR_LIPOPROTEIN"/>
    <property type="match status" value="1"/>
</dbReference>